<comment type="caution">
    <text evidence="5">The sequence shown here is derived from an EMBL/GenBank/DDBJ whole genome shotgun (WGS) entry which is preliminary data.</text>
</comment>
<sequence>MSNGLNLGTARIPPLFDHAISLTGRSAPRVCILPTANEPDLRWVLEAHRLLAGTAAVSSHLTLFPQPNVSDPTDLLLSQDLILVGGGSVANMVAVWRVQWRGL</sequence>
<evidence type="ECO:0000256" key="4">
    <source>
        <dbReference type="ARBA" id="ARBA00022825"/>
    </source>
</evidence>
<reference evidence="5" key="2">
    <citation type="journal article" date="2014" name="ISME J.">
        <title>Microbial stratification in low pH oxic and suboxic macroscopic growths along an acid mine drainage.</title>
        <authorList>
            <person name="Mendez-Garcia C."/>
            <person name="Mesa V."/>
            <person name="Sprenger R.R."/>
            <person name="Richter M."/>
            <person name="Diez M.S."/>
            <person name="Solano J."/>
            <person name="Bargiela R."/>
            <person name="Golyshina O.V."/>
            <person name="Manteca A."/>
            <person name="Ramos J.L."/>
            <person name="Gallego J.R."/>
            <person name="Llorente I."/>
            <person name="Martins Dos Santos V.A."/>
            <person name="Jensen O.N."/>
            <person name="Pelaez A.I."/>
            <person name="Sanchez J."/>
            <person name="Ferrer M."/>
        </authorList>
    </citation>
    <scope>NUCLEOTIDE SEQUENCE</scope>
</reference>
<evidence type="ECO:0000256" key="2">
    <source>
        <dbReference type="ARBA" id="ARBA00022670"/>
    </source>
</evidence>
<dbReference type="AlphaFoldDB" id="T1DCR8"/>
<evidence type="ECO:0000256" key="1">
    <source>
        <dbReference type="ARBA" id="ARBA00006534"/>
    </source>
</evidence>
<gene>
    <name evidence="5" type="ORF">B1A_01841</name>
</gene>
<accession>T1DCR8</accession>
<dbReference type="GO" id="GO:0006508">
    <property type="term" value="P:proteolysis"/>
    <property type="evidence" value="ECO:0007669"/>
    <property type="project" value="UniProtKB-KW"/>
</dbReference>
<evidence type="ECO:0000256" key="3">
    <source>
        <dbReference type="ARBA" id="ARBA00022801"/>
    </source>
</evidence>
<evidence type="ECO:0000313" key="5">
    <source>
        <dbReference type="EMBL" id="EQD79234.1"/>
    </source>
</evidence>
<name>T1DCR8_9ZZZZ</name>
<keyword evidence="3" id="KW-0378">Hydrolase</keyword>
<dbReference type="Pfam" id="PF03575">
    <property type="entry name" value="Peptidase_S51"/>
    <property type="match status" value="1"/>
</dbReference>
<dbReference type="EMBL" id="AUZX01001385">
    <property type="protein sequence ID" value="EQD79234.1"/>
    <property type="molecule type" value="Genomic_DNA"/>
</dbReference>
<dbReference type="GO" id="GO:0008236">
    <property type="term" value="F:serine-type peptidase activity"/>
    <property type="evidence" value="ECO:0007669"/>
    <property type="project" value="UniProtKB-KW"/>
</dbReference>
<keyword evidence="4" id="KW-0720">Serine protease</keyword>
<organism evidence="5">
    <name type="scientific">mine drainage metagenome</name>
    <dbReference type="NCBI Taxonomy" id="410659"/>
    <lineage>
        <taxon>unclassified sequences</taxon>
        <taxon>metagenomes</taxon>
        <taxon>ecological metagenomes</taxon>
    </lineage>
</organism>
<dbReference type="Gene3D" id="3.40.50.880">
    <property type="match status" value="1"/>
</dbReference>
<comment type="similarity">
    <text evidence="1">Belongs to the peptidase S51 family.</text>
</comment>
<feature type="non-terminal residue" evidence="5">
    <location>
        <position position="103"/>
    </location>
</feature>
<reference evidence="5" key="1">
    <citation type="submission" date="2013-08" db="EMBL/GenBank/DDBJ databases">
        <authorList>
            <person name="Mendez C."/>
            <person name="Richter M."/>
            <person name="Ferrer M."/>
            <person name="Sanchez J."/>
        </authorList>
    </citation>
    <scope>NUCLEOTIDE SEQUENCE</scope>
</reference>
<dbReference type="InterPro" id="IPR005320">
    <property type="entry name" value="Peptidase_S51"/>
</dbReference>
<dbReference type="InterPro" id="IPR029062">
    <property type="entry name" value="Class_I_gatase-like"/>
</dbReference>
<proteinExistence type="inferred from homology"/>
<keyword evidence="2" id="KW-0645">Protease</keyword>
<protein>
    <submittedName>
        <fullName evidence="5">Peptidase S51 dipeptidase E</fullName>
    </submittedName>
</protein>